<dbReference type="PANTHER" id="PTHR12184:SF1">
    <property type="entry name" value="UBIQUINOL-CYTOCHROME-C REDUCTASE COMPLEX ASSEMBLY FACTOR 1"/>
    <property type="match status" value="1"/>
</dbReference>
<feature type="compositionally biased region" description="Basic and acidic residues" evidence="2">
    <location>
        <begin position="405"/>
        <end position="416"/>
    </location>
</feature>
<name>A0A316U6J7_9BASI</name>
<keyword evidence="5" id="KW-1185">Reference proteome</keyword>
<organism evidence="4 5">
    <name type="scientific">Pseudomicrostroma glucosiphilum</name>
    <dbReference type="NCBI Taxonomy" id="1684307"/>
    <lineage>
        <taxon>Eukaryota</taxon>
        <taxon>Fungi</taxon>
        <taxon>Dikarya</taxon>
        <taxon>Basidiomycota</taxon>
        <taxon>Ustilaginomycotina</taxon>
        <taxon>Exobasidiomycetes</taxon>
        <taxon>Microstromatales</taxon>
        <taxon>Microstromatales incertae sedis</taxon>
        <taxon>Pseudomicrostroma</taxon>
    </lineage>
</organism>
<protein>
    <recommendedName>
        <fullName evidence="3">Ubiquinol-cytochrome c chaperone domain-containing protein</fullName>
    </recommendedName>
</protein>
<feature type="region of interest" description="Disordered" evidence="2">
    <location>
        <begin position="29"/>
        <end position="85"/>
    </location>
</feature>
<evidence type="ECO:0000256" key="1">
    <source>
        <dbReference type="ARBA" id="ARBA00006407"/>
    </source>
</evidence>
<dbReference type="EMBL" id="KZ819335">
    <property type="protein sequence ID" value="PWN18585.1"/>
    <property type="molecule type" value="Genomic_DNA"/>
</dbReference>
<dbReference type="OrthoDB" id="10253878at2759"/>
<dbReference type="InterPro" id="IPR021150">
    <property type="entry name" value="Ubiq_cyt_c_chap"/>
</dbReference>
<feature type="compositionally biased region" description="Polar residues" evidence="2">
    <location>
        <begin position="418"/>
        <end position="431"/>
    </location>
</feature>
<dbReference type="Pfam" id="PF03981">
    <property type="entry name" value="Ubiq_cyt_C_chap"/>
    <property type="match status" value="1"/>
</dbReference>
<dbReference type="InterPro" id="IPR007129">
    <property type="entry name" value="Ubiqinol_cyt_c_chaperone_CPB3"/>
</dbReference>
<feature type="region of interest" description="Disordered" evidence="2">
    <location>
        <begin position="387"/>
        <end position="431"/>
    </location>
</feature>
<reference evidence="4 5" key="1">
    <citation type="journal article" date="2018" name="Mol. Biol. Evol.">
        <title>Broad Genomic Sampling Reveals a Smut Pathogenic Ancestry of the Fungal Clade Ustilaginomycotina.</title>
        <authorList>
            <person name="Kijpornyongpan T."/>
            <person name="Mondo S.J."/>
            <person name="Barry K."/>
            <person name="Sandor L."/>
            <person name="Lee J."/>
            <person name="Lipzen A."/>
            <person name="Pangilinan J."/>
            <person name="LaButti K."/>
            <person name="Hainaut M."/>
            <person name="Henrissat B."/>
            <person name="Grigoriev I.V."/>
            <person name="Spatafora J.W."/>
            <person name="Aime M.C."/>
        </authorList>
    </citation>
    <scope>NUCLEOTIDE SEQUENCE [LARGE SCALE GENOMIC DNA]</scope>
    <source>
        <strain evidence="4 5">MCA 4718</strain>
    </source>
</reference>
<dbReference type="Proteomes" id="UP000245942">
    <property type="component" value="Unassembled WGS sequence"/>
</dbReference>
<dbReference type="RefSeq" id="XP_025345745.1">
    <property type="nucleotide sequence ID" value="XM_025493206.1"/>
</dbReference>
<dbReference type="GO" id="GO:0034551">
    <property type="term" value="P:mitochondrial respiratory chain complex III assembly"/>
    <property type="evidence" value="ECO:0007669"/>
    <property type="project" value="TreeGrafter"/>
</dbReference>
<comment type="similarity">
    <text evidence="1">Belongs to the CBP3 family.</text>
</comment>
<gene>
    <name evidence="4" type="ORF">BCV69DRAFT_284894</name>
</gene>
<dbReference type="AlphaFoldDB" id="A0A316U6J7"/>
<dbReference type="GO" id="GO:0005739">
    <property type="term" value="C:mitochondrion"/>
    <property type="evidence" value="ECO:0007669"/>
    <property type="project" value="TreeGrafter"/>
</dbReference>
<feature type="domain" description="Ubiquinol-cytochrome c chaperone" evidence="3">
    <location>
        <begin position="134"/>
        <end position="245"/>
    </location>
</feature>
<evidence type="ECO:0000259" key="3">
    <source>
        <dbReference type="Pfam" id="PF03981"/>
    </source>
</evidence>
<evidence type="ECO:0000313" key="4">
    <source>
        <dbReference type="EMBL" id="PWN18585.1"/>
    </source>
</evidence>
<accession>A0A316U6J7</accession>
<dbReference type="STRING" id="1684307.A0A316U6J7"/>
<dbReference type="PANTHER" id="PTHR12184">
    <property type="entry name" value="UBIQUINOL-CYTOCHROME C REDUCTASE COMPLEX ASSEMBLY FACTOR 1 FAMILY MEMBER"/>
    <property type="match status" value="1"/>
</dbReference>
<evidence type="ECO:0000256" key="2">
    <source>
        <dbReference type="SAM" id="MobiDB-lite"/>
    </source>
</evidence>
<proteinExistence type="inferred from homology"/>
<evidence type="ECO:0000313" key="5">
    <source>
        <dbReference type="Proteomes" id="UP000245942"/>
    </source>
</evidence>
<feature type="compositionally biased region" description="Low complexity" evidence="2">
    <location>
        <begin position="50"/>
        <end position="60"/>
    </location>
</feature>
<sequence length="431" mass="47147">MNAYLTRSVLASASRSRCLSTSAVLRIEPNIKSTTNNPSNPANPSPPPRAAATTPTPGSRPLEKAADPTDSSARAPAAEPAAPVHSELKKKLVRMAAKLMGYNSRTTTAIRVTSDLYDRCAERWELDKDFWQGECHLPPTYQSWFQVTNIHVMLLLLRFRAMEPKDSAVYQQEIINHFFIDAEYRMRQRFGVQTSRLVKGYMKEMHTQHRGALLAVDEAVAMLGSEGEGDSRLAMALWRNVFGAGWGDVGGVLSKVRGIDKSAKGAPVVPGVGPVLAKDRGPSAEDPRSRSPYAAALAQQRQNAINQGKVSSEIDSADPLAAEHPELAFPIVLSRLTTFFLRELRRLAAISDHEVELGMLSRPSGPERPAPPKHIEPENVARVGAGERAERLNNQPLGLDTQVETTRDGEMGHGEHQTVGQQSSIANFSRP</sequence>
<feature type="compositionally biased region" description="Low complexity" evidence="2">
    <location>
        <begin position="73"/>
        <end position="83"/>
    </location>
</feature>
<dbReference type="GeneID" id="37014940"/>